<dbReference type="Pfam" id="PF12838">
    <property type="entry name" value="Fer4_7"/>
    <property type="match status" value="1"/>
</dbReference>
<feature type="domain" description="4Fe-4S ferredoxin-type" evidence="9">
    <location>
        <begin position="262"/>
        <end position="288"/>
    </location>
</feature>
<keyword evidence="11" id="KW-1185">Reference proteome</keyword>
<protein>
    <submittedName>
        <fullName evidence="10">4Fe-4S dicluster domain-containing protein</fullName>
    </submittedName>
</protein>
<evidence type="ECO:0000256" key="2">
    <source>
        <dbReference type="ARBA" id="ARBA00022485"/>
    </source>
</evidence>
<evidence type="ECO:0000256" key="3">
    <source>
        <dbReference type="ARBA" id="ARBA00022723"/>
    </source>
</evidence>
<dbReference type="Pfam" id="PF00037">
    <property type="entry name" value="Fer4"/>
    <property type="match status" value="1"/>
</dbReference>
<keyword evidence="8" id="KW-0812">Transmembrane</keyword>
<dbReference type="AlphaFoldDB" id="A0A8J7RJX9"/>
<evidence type="ECO:0000256" key="7">
    <source>
        <dbReference type="SAM" id="MobiDB-lite"/>
    </source>
</evidence>
<feature type="transmembrane region" description="Helical" evidence="8">
    <location>
        <begin position="158"/>
        <end position="179"/>
    </location>
</feature>
<evidence type="ECO:0000256" key="8">
    <source>
        <dbReference type="SAM" id="Phobius"/>
    </source>
</evidence>
<feature type="domain" description="4Fe-4S ferredoxin-type" evidence="9">
    <location>
        <begin position="232"/>
        <end position="261"/>
    </location>
</feature>
<evidence type="ECO:0000313" key="11">
    <source>
        <dbReference type="Proteomes" id="UP000673975"/>
    </source>
</evidence>
<evidence type="ECO:0000256" key="4">
    <source>
        <dbReference type="ARBA" id="ARBA00022982"/>
    </source>
</evidence>
<dbReference type="SUPFAM" id="SSF54862">
    <property type="entry name" value="4Fe-4S ferredoxins"/>
    <property type="match status" value="2"/>
</dbReference>
<keyword evidence="8" id="KW-0472">Membrane</keyword>
<dbReference type="GO" id="GO:0005886">
    <property type="term" value="C:plasma membrane"/>
    <property type="evidence" value="ECO:0007669"/>
    <property type="project" value="TreeGrafter"/>
</dbReference>
<comment type="caution">
    <text evidence="10">The sequence shown here is derived from an EMBL/GenBank/DDBJ whole genome shotgun (WGS) entry which is preliminary data.</text>
</comment>
<keyword evidence="6" id="KW-0411">Iron-sulfur</keyword>
<dbReference type="GO" id="GO:0046872">
    <property type="term" value="F:metal ion binding"/>
    <property type="evidence" value="ECO:0007669"/>
    <property type="project" value="UniProtKB-KW"/>
</dbReference>
<dbReference type="PANTHER" id="PTHR30176">
    <property type="entry name" value="FERREDOXIN-TYPE PROTEIN NAPH"/>
    <property type="match status" value="1"/>
</dbReference>
<dbReference type="GO" id="GO:0051539">
    <property type="term" value="F:4 iron, 4 sulfur cluster binding"/>
    <property type="evidence" value="ECO:0007669"/>
    <property type="project" value="UniProtKB-KW"/>
</dbReference>
<keyword evidence="8" id="KW-1133">Transmembrane helix</keyword>
<organism evidence="10 11">
    <name type="scientific">Natronogracilivirga saccharolytica</name>
    <dbReference type="NCBI Taxonomy" id="2812953"/>
    <lineage>
        <taxon>Bacteria</taxon>
        <taxon>Pseudomonadati</taxon>
        <taxon>Balneolota</taxon>
        <taxon>Balneolia</taxon>
        <taxon>Balneolales</taxon>
        <taxon>Cyclonatronaceae</taxon>
        <taxon>Natronogracilivirga</taxon>
    </lineage>
</organism>
<dbReference type="RefSeq" id="WP_210511072.1">
    <property type="nucleotide sequence ID" value="NZ_JAFIDN010000003.1"/>
</dbReference>
<dbReference type="Gene3D" id="3.30.70.20">
    <property type="match status" value="3"/>
</dbReference>
<dbReference type="CDD" id="cd16373">
    <property type="entry name" value="DMSOR_beta_like"/>
    <property type="match status" value="1"/>
</dbReference>
<keyword evidence="3" id="KW-0479">Metal-binding</keyword>
<feature type="domain" description="4Fe-4S ferredoxin-type" evidence="9">
    <location>
        <begin position="404"/>
        <end position="433"/>
    </location>
</feature>
<dbReference type="PROSITE" id="PS00198">
    <property type="entry name" value="4FE4S_FER_1"/>
    <property type="match status" value="2"/>
</dbReference>
<dbReference type="Pfam" id="PF12801">
    <property type="entry name" value="Fer4_5"/>
    <property type="match status" value="2"/>
</dbReference>
<evidence type="ECO:0000259" key="9">
    <source>
        <dbReference type="PROSITE" id="PS51379"/>
    </source>
</evidence>
<feature type="domain" description="4Fe-4S ferredoxin-type" evidence="9">
    <location>
        <begin position="522"/>
        <end position="554"/>
    </location>
</feature>
<evidence type="ECO:0000256" key="5">
    <source>
        <dbReference type="ARBA" id="ARBA00023004"/>
    </source>
</evidence>
<keyword evidence="1" id="KW-0813">Transport</keyword>
<name>A0A8J7RJX9_9BACT</name>
<evidence type="ECO:0000256" key="1">
    <source>
        <dbReference type="ARBA" id="ARBA00022448"/>
    </source>
</evidence>
<accession>A0A8J7RJX9</accession>
<sequence>MRPKILKISRVIVSLFFLTITAFLFVDFAETLSASLINGVTWIQFVPSLVKFITLTGFLTLGFLVVIIATLLFGRIYCSTVCPLGILQDVSSRISRFYTEKIRRRRNRYRFAEPQNLLRYSLLGITAVTFAFGSVFFLNLLDPFSLFGKMFSGLVRPVYYALNNITADIFYAFGLYTFYHVETRQMTILPLIYPALMLMLVVGLSLMRGRLYCNTVCPVGTLLGIISRYAMYRIEINDELCTRCADCSLNCKAQCIDLKNNEIDFTRCVGCFNCMDICSRQGIDYQNKWFPSRNKAPSEAVIREVCDADDADYAGDAGDAGNAAIPETSPEKDPAARASSDSGRRSFLFGLTSYFIGFSAASRVVRANGLQQEPDIRDDLDVEVTKPTTIPEDKQFPISPPGSVSLEHYNDACTACQLCVSACPTRVLQPSFLEHGFTGMMQPRMDFHASFCNFDCVVCTEICPTGAIQPLTMAEKHLTQIGVVRLELDNCVVKTENTACGACAEHCPTQAVRMVPYQDGLTIPEILVEHCVGCGACEYICPTRPYRAIYIDGNEVHVKAEPPVIEELDYEEPEEDFPF</sequence>
<feature type="transmembrane region" description="Helical" evidence="8">
    <location>
        <begin position="117"/>
        <end position="138"/>
    </location>
</feature>
<dbReference type="PANTHER" id="PTHR30176:SF3">
    <property type="entry name" value="FERREDOXIN-TYPE PROTEIN NAPH"/>
    <property type="match status" value="1"/>
</dbReference>
<dbReference type="InterPro" id="IPR051684">
    <property type="entry name" value="Electron_Trans/Redox"/>
</dbReference>
<feature type="domain" description="4Fe-4S ferredoxin-type" evidence="9">
    <location>
        <begin position="482"/>
        <end position="517"/>
    </location>
</feature>
<proteinExistence type="predicted"/>
<keyword evidence="5" id="KW-0408">Iron</keyword>
<feature type="transmembrane region" description="Helical" evidence="8">
    <location>
        <begin position="191"/>
        <end position="209"/>
    </location>
</feature>
<dbReference type="InterPro" id="IPR017896">
    <property type="entry name" value="4Fe4S_Fe-S-bd"/>
</dbReference>
<gene>
    <name evidence="10" type="ORF">NATSA_05840</name>
</gene>
<feature type="domain" description="4Fe-4S ferredoxin-type" evidence="9">
    <location>
        <begin position="443"/>
        <end position="473"/>
    </location>
</feature>
<reference evidence="10" key="1">
    <citation type="submission" date="2021-02" db="EMBL/GenBank/DDBJ databases">
        <title>Natronogracilivirga saccharolytica gen. nov. sp. nov. a new anaerobic, haloalkiliphilic carbohydrate-fermenting bacterium from soda lake and proposing of Cyclonatronumiaceae fam. nov. in the phylum Balneolaeota.</title>
        <authorList>
            <person name="Zhilina T.N."/>
            <person name="Sorokin D.Y."/>
            <person name="Zavarzina D.G."/>
            <person name="Toshchakov S.V."/>
            <person name="Kublanov I.V."/>
        </authorList>
    </citation>
    <scope>NUCLEOTIDE SEQUENCE</scope>
    <source>
        <strain evidence="10">Z-1702</strain>
    </source>
</reference>
<dbReference type="PROSITE" id="PS51379">
    <property type="entry name" value="4FE4S_FER_2"/>
    <property type="match status" value="6"/>
</dbReference>
<keyword evidence="2" id="KW-0004">4Fe-4S</keyword>
<evidence type="ECO:0000313" key="10">
    <source>
        <dbReference type="EMBL" id="MBP3192180.1"/>
    </source>
</evidence>
<dbReference type="Proteomes" id="UP000673975">
    <property type="component" value="Unassembled WGS sequence"/>
</dbReference>
<evidence type="ECO:0000256" key="6">
    <source>
        <dbReference type="ARBA" id="ARBA00023014"/>
    </source>
</evidence>
<dbReference type="InterPro" id="IPR017900">
    <property type="entry name" value="4Fe4S_Fe_S_CS"/>
</dbReference>
<feature type="region of interest" description="Disordered" evidence="7">
    <location>
        <begin position="317"/>
        <end position="341"/>
    </location>
</feature>
<keyword evidence="4" id="KW-0249">Electron transport</keyword>
<dbReference type="EMBL" id="JAFIDN010000003">
    <property type="protein sequence ID" value="MBP3192180.1"/>
    <property type="molecule type" value="Genomic_DNA"/>
</dbReference>
<feature type="transmembrane region" description="Helical" evidence="8">
    <location>
        <begin position="49"/>
        <end position="73"/>
    </location>
</feature>